<evidence type="ECO:0000313" key="1">
    <source>
        <dbReference type="EMBL" id="KMQ88459.1"/>
    </source>
</evidence>
<dbReference type="EMBL" id="LBMM01009017">
    <property type="protein sequence ID" value="KMQ88459.1"/>
    <property type="molecule type" value="Genomic_DNA"/>
</dbReference>
<sequence>MLPEPSPDPASIATASASISQCQLAISDVSDVSSQMVTSAPRPVSAPLNTKHSAENLYVKRGSSKKSKIMDDTMNAIKNMAQKNVPPPNMDGLDMLGAYIASRLRSMSPKDREYYEREILKVLTQPTV</sequence>
<dbReference type="OrthoDB" id="7555214at2759"/>
<dbReference type="AlphaFoldDB" id="A0A0J7KE18"/>
<name>A0A0J7KE18_LASNI</name>
<reference evidence="1 2" key="1">
    <citation type="submission" date="2015-04" db="EMBL/GenBank/DDBJ databases">
        <title>Lasius niger genome sequencing.</title>
        <authorList>
            <person name="Konorov E.A."/>
            <person name="Nikitin M.A."/>
            <person name="Kirill M.V."/>
            <person name="Chang P."/>
        </authorList>
    </citation>
    <scope>NUCLEOTIDE SEQUENCE [LARGE SCALE GENOMIC DNA]</scope>
    <source>
        <tissue evidence="1">Whole</tissue>
    </source>
</reference>
<evidence type="ECO:0000313" key="2">
    <source>
        <dbReference type="Proteomes" id="UP000036403"/>
    </source>
</evidence>
<comment type="caution">
    <text evidence="1">The sequence shown here is derived from an EMBL/GenBank/DDBJ whole genome shotgun (WGS) entry which is preliminary data.</text>
</comment>
<keyword evidence="2" id="KW-1185">Reference proteome</keyword>
<proteinExistence type="predicted"/>
<dbReference type="PaxDb" id="67767-A0A0J7KE18"/>
<dbReference type="Proteomes" id="UP000036403">
    <property type="component" value="Unassembled WGS sequence"/>
</dbReference>
<protein>
    <submittedName>
        <fullName evidence="1">Mannosyl-oligosaccharide-alpha-mannosidase</fullName>
    </submittedName>
</protein>
<organism evidence="1 2">
    <name type="scientific">Lasius niger</name>
    <name type="common">Black garden ant</name>
    <dbReference type="NCBI Taxonomy" id="67767"/>
    <lineage>
        <taxon>Eukaryota</taxon>
        <taxon>Metazoa</taxon>
        <taxon>Ecdysozoa</taxon>
        <taxon>Arthropoda</taxon>
        <taxon>Hexapoda</taxon>
        <taxon>Insecta</taxon>
        <taxon>Pterygota</taxon>
        <taxon>Neoptera</taxon>
        <taxon>Endopterygota</taxon>
        <taxon>Hymenoptera</taxon>
        <taxon>Apocrita</taxon>
        <taxon>Aculeata</taxon>
        <taxon>Formicoidea</taxon>
        <taxon>Formicidae</taxon>
        <taxon>Formicinae</taxon>
        <taxon>Lasius</taxon>
        <taxon>Lasius</taxon>
    </lineage>
</organism>
<gene>
    <name evidence="1" type="ORF">RF55_12051</name>
</gene>
<accession>A0A0J7KE18</accession>